<reference evidence="2" key="1">
    <citation type="submission" date="2015-10" db="EMBL/GenBank/DDBJ databases">
        <authorList>
            <person name="Gilbert D.G."/>
        </authorList>
    </citation>
    <scope>NUCLEOTIDE SEQUENCE</scope>
</reference>
<dbReference type="PANTHER" id="PTHR13847">
    <property type="entry name" value="SARCOSINE DEHYDROGENASE-RELATED"/>
    <property type="match status" value="1"/>
</dbReference>
<evidence type="ECO:0000313" key="2">
    <source>
        <dbReference type="EMBL" id="CUV10041.1"/>
    </source>
</evidence>
<dbReference type="InterPro" id="IPR006076">
    <property type="entry name" value="FAD-dep_OxRdtase"/>
</dbReference>
<dbReference type="Gene3D" id="3.50.50.60">
    <property type="entry name" value="FAD/NAD(P)-binding domain"/>
    <property type="match status" value="1"/>
</dbReference>
<dbReference type="AlphaFoldDB" id="A0A161K835"/>
<gene>
    <name evidence="2" type="ORF">MGWOODY_Mmi1547</name>
</gene>
<dbReference type="Gene3D" id="3.30.9.10">
    <property type="entry name" value="D-Amino Acid Oxidase, subunit A, domain 2"/>
    <property type="match status" value="1"/>
</dbReference>
<accession>A0A161K835</accession>
<dbReference type="InterPro" id="IPR036188">
    <property type="entry name" value="FAD/NAD-bd_sf"/>
</dbReference>
<dbReference type="PANTHER" id="PTHR13847:SF281">
    <property type="entry name" value="FAD DEPENDENT OXIDOREDUCTASE DOMAIN-CONTAINING PROTEIN"/>
    <property type="match status" value="1"/>
</dbReference>
<proteinExistence type="predicted"/>
<evidence type="ECO:0000259" key="1">
    <source>
        <dbReference type="Pfam" id="PF01266"/>
    </source>
</evidence>
<sequence length="423" mass="47549">MKPEVFWTDQFSPDNPLPVSTVLPAEVDVAIVGSGYTGLTAARVLAKAGSSVAVMDQYEIGWGASSRNGGMATPGLKQDIFKIHKKYGMDYAREFWRSSVDAIDLLEQIIIEENIDCDWSRKGHIALACKQSHYDELPEYAAWIKKEMGHEKTIVPQEEIRSEIGTDTYFGGLSDESSGGLQPAKYVNGLARAVADLGVKLCEDTRVEKINRNGSGHELITSKGDMKAQEVIIATNGYTDMLVPELKPKVFPVGSYIIVTEPLPQDLQDILSPKQRMFYDSKWFINYFRLTPDGRMLWGGRNDLSTDLDLNESATILSQQVCKVFPELNDYEFTHTWTGKLGITFDLMPHIGNISGIHYAFGYGGHGLSIATYLGTELGLLISGEKDRSPYKEISHQTMFFYREKPWFLPFAARYYRFLDWIS</sequence>
<name>A0A161K835_9ZZZZ</name>
<protein>
    <submittedName>
        <fullName evidence="2">Oxidoreductase</fullName>
    </submittedName>
</protein>
<organism evidence="2">
    <name type="scientific">hydrothermal vent metagenome</name>
    <dbReference type="NCBI Taxonomy" id="652676"/>
    <lineage>
        <taxon>unclassified sequences</taxon>
        <taxon>metagenomes</taxon>
        <taxon>ecological metagenomes</taxon>
    </lineage>
</organism>
<feature type="domain" description="FAD dependent oxidoreductase" evidence="1">
    <location>
        <begin position="28"/>
        <end position="377"/>
    </location>
</feature>
<dbReference type="SUPFAM" id="SSF51905">
    <property type="entry name" value="FAD/NAD(P)-binding domain"/>
    <property type="match status" value="1"/>
</dbReference>
<dbReference type="GO" id="GO:0005737">
    <property type="term" value="C:cytoplasm"/>
    <property type="evidence" value="ECO:0007669"/>
    <property type="project" value="TreeGrafter"/>
</dbReference>
<dbReference type="Pfam" id="PF01266">
    <property type="entry name" value="DAO"/>
    <property type="match status" value="1"/>
</dbReference>
<dbReference type="EMBL" id="FAXC01000344">
    <property type="protein sequence ID" value="CUV10041.1"/>
    <property type="molecule type" value="Genomic_DNA"/>
</dbReference>